<feature type="transmembrane region" description="Helical" evidence="1">
    <location>
        <begin position="155"/>
        <end position="175"/>
    </location>
</feature>
<dbReference type="EMBL" id="ASPP01020746">
    <property type="protein sequence ID" value="ETO13210.1"/>
    <property type="molecule type" value="Genomic_DNA"/>
</dbReference>
<keyword evidence="1" id="KW-1133">Transmembrane helix</keyword>
<sequence length="375" mass="43455">MLEANNEQLLQVEQTDIKVQRNKISEYVILKQDGHCCADLQNRWKSYLFLVFLAFLLAASISAVYTFLSSVERLRVTKKESLHTYDGISCIGEKNGYCNRMAREMSLLANNISYYNDSNSSISEKVEPWMYTSWNCHYSAQLHLHNRTLFKFEPINSIAVILFLCTGLYSLFIMIHDCSLLYSNGMADFTMNRVIKQGYYPCHNWLCSLADYVDCAKIFDKVDFIVDLFKRHYNYKCHWIYHCICCPIYCYILLVAVILIIVIYIIVAVVIYFFFCSKCYGLAIKNIRSYLCCVCDNNGFLCTISAWATACLRSFVSICAWIFLFAGLFLQEELDLSNWDKSDYGFNKSIECTCYCNYYLSGKNFGSFLAVAFVI</sequence>
<keyword evidence="3" id="KW-1185">Reference proteome</keyword>
<evidence type="ECO:0000313" key="3">
    <source>
        <dbReference type="Proteomes" id="UP000023152"/>
    </source>
</evidence>
<dbReference type="Proteomes" id="UP000023152">
    <property type="component" value="Unassembled WGS sequence"/>
</dbReference>
<comment type="caution">
    <text evidence="2">The sequence shown here is derived from an EMBL/GenBank/DDBJ whole genome shotgun (WGS) entry which is preliminary data.</text>
</comment>
<keyword evidence="1" id="KW-0812">Transmembrane</keyword>
<organism evidence="2 3">
    <name type="scientific">Reticulomyxa filosa</name>
    <dbReference type="NCBI Taxonomy" id="46433"/>
    <lineage>
        <taxon>Eukaryota</taxon>
        <taxon>Sar</taxon>
        <taxon>Rhizaria</taxon>
        <taxon>Retaria</taxon>
        <taxon>Foraminifera</taxon>
        <taxon>Monothalamids</taxon>
        <taxon>Reticulomyxidae</taxon>
        <taxon>Reticulomyxa</taxon>
    </lineage>
</organism>
<dbReference type="AlphaFoldDB" id="X6MJG9"/>
<accession>X6MJG9</accession>
<evidence type="ECO:0000313" key="2">
    <source>
        <dbReference type="EMBL" id="ETO13210.1"/>
    </source>
</evidence>
<feature type="transmembrane region" description="Helical" evidence="1">
    <location>
        <begin position="251"/>
        <end position="275"/>
    </location>
</feature>
<name>X6MJG9_RETFI</name>
<keyword evidence="1" id="KW-0472">Membrane</keyword>
<evidence type="ECO:0000256" key="1">
    <source>
        <dbReference type="SAM" id="Phobius"/>
    </source>
</evidence>
<feature type="transmembrane region" description="Helical" evidence="1">
    <location>
        <begin position="314"/>
        <end position="331"/>
    </location>
</feature>
<feature type="transmembrane region" description="Helical" evidence="1">
    <location>
        <begin position="47"/>
        <end position="68"/>
    </location>
</feature>
<reference evidence="2 3" key="1">
    <citation type="journal article" date="2013" name="Curr. Biol.">
        <title>The Genome of the Foraminiferan Reticulomyxa filosa.</title>
        <authorList>
            <person name="Glockner G."/>
            <person name="Hulsmann N."/>
            <person name="Schleicher M."/>
            <person name="Noegel A.A."/>
            <person name="Eichinger L."/>
            <person name="Gallinger C."/>
            <person name="Pawlowski J."/>
            <person name="Sierra R."/>
            <person name="Euteneuer U."/>
            <person name="Pillet L."/>
            <person name="Moustafa A."/>
            <person name="Platzer M."/>
            <person name="Groth M."/>
            <person name="Szafranski K."/>
            <person name="Schliwa M."/>
        </authorList>
    </citation>
    <scope>NUCLEOTIDE SEQUENCE [LARGE SCALE GENOMIC DNA]</scope>
</reference>
<feature type="non-terminal residue" evidence="2">
    <location>
        <position position="375"/>
    </location>
</feature>
<protein>
    <submittedName>
        <fullName evidence="2">Uncharacterized protein</fullName>
    </submittedName>
</protein>
<gene>
    <name evidence="2" type="ORF">RFI_24165</name>
</gene>
<proteinExistence type="predicted"/>